<dbReference type="Proteomes" id="UP000587586">
    <property type="component" value="Unassembled WGS sequence"/>
</dbReference>
<dbReference type="PANTHER" id="PTHR44591">
    <property type="entry name" value="STRESS RESPONSE REGULATOR PROTEIN 1"/>
    <property type="match status" value="1"/>
</dbReference>
<dbReference type="GO" id="GO:0000160">
    <property type="term" value="P:phosphorelay signal transduction system"/>
    <property type="evidence" value="ECO:0007669"/>
    <property type="project" value="InterPro"/>
</dbReference>
<gene>
    <name evidence="4" type="ORF">GMLC_31630</name>
</gene>
<accession>A0A6V8NCH6</accession>
<feature type="modified residue" description="4-aspartylphosphate" evidence="2">
    <location>
        <position position="208"/>
    </location>
</feature>
<evidence type="ECO:0000313" key="4">
    <source>
        <dbReference type="EMBL" id="GFO69584.1"/>
    </source>
</evidence>
<dbReference type="EMBL" id="BLXZ01000006">
    <property type="protein sequence ID" value="GFO69584.1"/>
    <property type="molecule type" value="Genomic_DNA"/>
</dbReference>
<dbReference type="InterPro" id="IPR001789">
    <property type="entry name" value="Sig_transdc_resp-reg_receiver"/>
</dbReference>
<dbReference type="InterPro" id="IPR007831">
    <property type="entry name" value="T2SS_GspE_N"/>
</dbReference>
<dbReference type="Pfam" id="PF05157">
    <property type="entry name" value="MshEN"/>
    <property type="match status" value="1"/>
</dbReference>
<dbReference type="PANTHER" id="PTHR44591:SF25">
    <property type="entry name" value="CHEMOTAXIS TWO-COMPONENT RESPONSE REGULATOR"/>
    <property type="match status" value="1"/>
</dbReference>
<dbReference type="InterPro" id="IPR037257">
    <property type="entry name" value="T2SS_E_N_sf"/>
</dbReference>
<evidence type="ECO:0000256" key="1">
    <source>
        <dbReference type="ARBA" id="ARBA00022553"/>
    </source>
</evidence>
<organism evidence="4 5">
    <name type="scientific">Geomonas limicola</name>
    <dbReference type="NCBI Taxonomy" id="2740186"/>
    <lineage>
        <taxon>Bacteria</taxon>
        <taxon>Pseudomonadati</taxon>
        <taxon>Thermodesulfobacteriota</taxon>
        <taxon>Desulfuromonadia</taxon>
        <taxon>Geobacterales</taxon>
        <taxon>Geobacteraceae</taxon>
        <taxon>Geomonas</taxon>
    </lineage>
</organism>
<dbReference type="Gene3D" id="3.40.50.2300">
    <property type="match status" value="1"/>
</dbReference>
<dbReference type="SUPFAM" id="SSF52172">
    <property type="entry name" value="CheY-like"/>
    <property type="match status" value="1"/>
</dbReference>
<dbReference type="InterPro" id="IPR011006">
    <property type="entry name" value="CheY-like_superfamily"/>
</dbReference>
<proteinExistence type="predicted"/>
<evidence type="ECO:0000256" key="2">
    <source>
        <dbReference type="PROSITE-ProRule" id="PRU00169"/>
    </source>
</evidence>
<feature type="domain" description="Response regulatory" evidence="3">
    <location>
        <begin position="159"/>
        <end position="275"/>
    </location>
</feature>
<keyword evidence="5" id="KW-1185">Reference proteome</keyword>
<dbReference type="SUPFAM" id="SSF160246">
    <property type="entry name" value="EspE N-terminal domain-like"/>
    <property type="match status" value="1"/>
</dbReference>
<dbReference type="Gene3D" id="3.30.300.160">
    <property type="entry name" value="Type II secretion system, protein E, N-terminal domain"/>
    <property type="match status" value="1"/>
</dbReference>
<dbReference type="RefSeq" id="WP_183362162.1">
    <property type="nucleotide sequence ID" value="NZ_BLXZ01000006.1"/>
</dbReference>
<keyword evidence="1 2" id="KW-0597">Phosphoprotein</keyword>
<dbReference type="Pfam" id="PF00072">
    <property type="entry name" value="Response_reg"/>
    <property type="match status" value="1"/>
</dbReference>
<sequence>MAAHGQLGEMLVTTGLITQAVLEEAEARRASSGLPLGRTLCEMGVMSEDQWINSLAKGFGLKTVQEITGYTFAPDLLKLIPASFAVRHLIFPLKAKDGMLALAVTDPFHAPPLSEVTQKTGLKVIPFLARQADIKAAIEKFYQLSAPEAAAPAPEQRRKILVVDDSHSIAAIIANALEKEGYQVVIGHDGMEGLKLTIAERPDLIICDTVMPRMDGYGLLRALKGNPTTAQIPTLLVTAKSGCEDEQRALEAGFIDFIPKPIQPVRLVSRVKRAFELAASLNRA</sequence>
<comment type="caution">
    <text evidence="4">The sequence shown here is derived from an EMBL/GenBank/DDBJ whole genome shotgun (WGS) entry which is preliminary data.</text>
</comment>
<evidence type="ECO:0000259" key="3">
    <source>
        <dbReference type="PROSITE" id="PS50110"/>
    </source>
</evidence>
<reference evidence="5" key="1">
    <citation type="submission" date="2020-06" db="EMBL/GenBank/DDBJ databases">
        <title>Draft genomic sequecing of Geomonas sp. Red745.</title>
        <authorList>
            <person name="Itoh H."/>
            <person name="Xu Z.X."/>
            <person name="Ushijima N."/>
            <person name="Masuda Y."/>
            <person name="Shiratori Y."/>
            <person name="Senoo K."/>
        </authorList>
    </citation>
    <scope>NUCLEOTIDE SEQUENCE [LARGE SCALE GENOMIC DNA]</scope>
    <source>
        <strain evidence="5">Red745</strain>
    </source>
</reference>
<evidence type="ECO:0000313" key="5">
    <source>
        <dbReference type="Proteomes" id="UP000587586"/>
    </source>
</evidence>
<dbReference type="InterPro" id="IPR050595">
    <property type="entry name" value="Bact_response_regulator"/>
</dbReference>
<protein>
    <submittedName>
        <fullName evidence="4">Two-component system response regulator</fullName>
    </submittedName>
</protein>
<dbReference type="AlphaFoldDB" id="A0A6V8NCH6"/>
<dbReference type="PROSITE" id="PS50110">
    <property type="entry name" value="RESPONSE_REGULATORY"/>
    <property type="match status" value="1"/>
</dbReference>
<dbReference type="SMART" id="SM00448">
    <property type="entry name" value="REC"/>
    <property type="match status" value="1"/>
</dbReference>
<name>A0A6V8NCH6_9BACT</name>